<evidence type="ECO:0000256" key="4">
    <source>
        <dbReference type="ARBA" id="ARBA00022989"/>
    </source>
</evidence>
<dbReference type="PANTHER" id="PTHR31769">
    <property type="entry name" value="OS07G0462200 PROTEIN-RELATED"/>
    <property type="match status" value="1"/>
</dbReference>
<comment type="subcellular location">
    <subcellularLocation>
        <location evidence="1">Endomembrane system</location>
        <topology evidence="1">Multi-pass membrane protein</topology>
    </subcellularLocation>
</comment>
<feature type="transmembrane region" description="Helical" evidence="7">
    <location>
        <begin position="143"/>
        <end position="167"/>
    </location>
</feature>
<reference evidence="8" key="1">
    <citation type="submission" date="2019-11" db="EMBL/GenBank/DDBJ databases">
        <authorList>
            <person name="Liu Y."/>
            <person name="Hou J."/>
            <person name="Li T.-Q."/>
            <person name="Guan C.-H."/>
            <person name="Wu X."/>
            <person name="Wu H.-Z."/>
            <person name="Ling F."/>
            <person name="Zhang R."/>
            <person name="Shi X.-G."/>
            <person name="Ren J.-P."/>
            <person name="Chen E.-F."/>
            <person name="Sun J.-M."/>
        </authorList>
    </citation>
    <scope>NUCLEOTIDE SEQUENCE</scope>
    <source>
        <strain evidence="8">Adult_tree_wgs_1</strain>
        <tissue evidence="8">Leaves</tissue>
    </source>
</reference>
<dbReference type="InterPro" id="IPR052222">
    <property type="entry name" value="DESIGUAL"/>
</dbReference>
<keyword evidence="4 7" id="KW-1133">Transmembrane helix</keyword>
<evidence type="ECO:0000256" key="2">
    <source>
        <dbReference type="ARBA" id="ARBA00022692"/>
    </source>
</evidence>
<evidence type="ECO:0000256" key="7">
    <source>
        <dbReference type="SAM" id="Phobius"/>
    </source>
</evidence>
<keyword evidence="5 7" id="KW-0472">Membrane</keyword>
<accession>A0A834G7K8</accession>
<dbReference type="Proteomes" id="UP000626092">
    <property type="component" value="Unassembled WGS sequence"/>
</dbReference>
<dbReference type="AlphaFoldDB" id="A0A834G7K8"/>
<dbReference type="OrthoDB" id="1877293at2759"/>
<dbReference type="GO" id="GO:0012505">
    <property type="term" value="C:endomembrane system"/>
    <property type="evidence" value="ECO:0007669"/>
    <property type="project" value="UniProtKB-SubCell"/>
</dbReference>
<gene>
    <name evidence="8" type="ORF">RHSIM_Rhsim11G0037900</name>
</gene>
<evidence type="ECO:0000256" key="5">
    <source>
        <dbReference type="ARBA" id="ARBA00023136"/>
    </source>
</evidence>
<proteinExistence type="inferred from homology"/>
<evidence type="ECO:0000256" key="1">
    <source>
        <dbReference type="ARBA" id="ARBA00004127"/>
    </source>
</evidence>
<dbReference type="EMBL" id="WJXA01000011">
    <property type="protein sequence ID" value="KAF7127621.1"/>
    <property type="molecule type" value="Genomic_DNA"/>
</dbReference>
<feature type="transmembrane region" description="Helical" evidence="7">
    <location>
        <begin position="53"/>
        <end position="76"/>
    </location>
</feature>
<keyword evidence="2 7" id="KW-0812">Transmembrane</keyword>
<comment type="caution">
    <text evidence="8">The sequence shown here is derived from an EMBL/GenBank/DDBJ whole genome shotgun (WGS) entry which is preliminary data.</text>
</comment>
<name>A0A834G7K8_RHOSS</name>
<evidence type="ECO:0000256" key="3">
    <source>
        <dbReference type="ARBA" id="ARBA00022729"/>
    </source>
</evidence>
<dbReference type="InterPro" id="IPR009606">
    <property type="entry name" value="DEAL/Modifying_wall_lignin1/2"/>
</dbReference>
<comment type="similarity">
    <text evidence="6">Belongs to the DESIGUAL family.</text>
</comment>
<evidence type="ECO:0000313" key="9">
    <source>
        <dbReference type="Proteomes" id="UP000626092"/>
    </source>
</evidence>
<keyword evidence="9" id="KW-1185">Reference proteome</keyword>
<organism evidence="8 9">
    <name type="scientific">Rhododendron simsii</name>
    <name type="common">Sims's rhododendron</name>
    <dbReference type="NCBI Taxonomy" id="118357"/>
    <lineage>
        <taxon>Eukaryota</taxon>
        <taxon>Viridiplantae</taxon>
        <taxon>Streptophyta</taxon>
        <taxon>Embryophyta</taxon>
        <taxon>Tracheophyta</taxon>
        <taxon>Spermatophyta</taxon>
        <taxon>Magnoliopsida</taxon>
        <taxon>eudicotyledons</taxon>
        <taxon>Gunneridae</taxon>
        <taxon>Pentapetalae</taxon>
        <taxon>asterids</taxon>
        <taxon>Ericales</taxon>
        <taxon>Ericaceae</taxon>
        <taxon>Ericoideae</taxon>
        <taxon>Rhodoreae</taxon>
        <taxon>Rhododendron</taxon>
    </lineage>
</organism>
<evidence type="ECO:0000313" key="8">
    <source>
        <dbReference type="EMBL" id="KAF7127621.1"/>
    </source>
</evidence>
<evidence type="ECO:0000256" key="6">
    <source>
        <dbReference type="ARBA" id="ARBA00029467"/>
    </source>
</evidence>
<keyword evidence="3" id="KW-0732">Signal</keyword>
<dbReference type="Pfam" id="PF06749">
    <property type="entry name" value="DUF1218"/>
    <property type="match status" value="1"/>
</dbReference>
<feature type="transmembrane region" description="Helical" evidence="7">
    <location>
        <begin position="97"/>
        <end position="123"/>
    </location>
</feature>
<protein>
    <submittedName>
        <fullName evidence="8">Uncharacterized protein</fullName>
    </submittedName>
</protein>
<sequence>MEKTHSVSTTILSVIITILGIASFSLCVASEFQRTKWEDLKLDGKLCHLPTSRAFRFGIVALICLCAAQIIGNLIVCRNFCSREKRITSCDARKPTIGGIFLFLSWISFGIAITFISVATSMNKRQPYGKGWLDGECYVVKDGVYLGTAFLVLVNVGSTLASAILTTRKREVDQAKKVYAQL</sequence>